<protein>
    <submittedName>
        <fullName evidence="2">Uncharacterized protein</fullName>
    </submittedName>
</protein>
<feature type="region of interest" description="Disordered" evidence="1">
    <location>
        <begin position="1"/>
        <end position="94"/>
    </location>
</feature>
<feature type="non-terminal residue" evidence="2">
    <location>
        <position position="521"/>
    </location>
</feature>
<feature type="compositionally biased region" description="Basic and acidic residues" evidence="1">
    <location>
        <begin position="402"/>
        <end position="416"/>
    </location>
</feature>
<feature type="region of interest" description="Disordered" evidence="1">
    <location>
        <begin position="245"/>
        <end position="350"/>
    </location>
</feature>
<feature type="compositionally biased region" description="Basic residues" evidence="1">
    <location>
        <begin position="245"/>
        <end position="255"/>
    </location>
</feature>
<feature type="compositionally biased region" description="Basic residues" evidence="1">
    <location>
        <begin position="56"/>
        <end position="69"/>
    </location>
</feature>
<organism evidence="2">
    <name type="scientific">Tanacetum cinerariifolium</name>
    <name type="common">Dalmatian daisy</name>
    <name type="synonym">Chrysanthemum cinerariifolium</name>
    <dbReference type="NCBI Taxonomy" id="118510"/>
    <lineage>
        <taxon>Eukaryota</taxon>
        <taxon>Viridiplantae</taxon>
        <taxon>Streptophyta</taxon>
        <taxon>Embryophyta</taxon>
        <taxon>Tracheophyta</taxon>
        <taxon>Spermatophyta</taxon>
        <taxon>Magnoliopsida</taxon>
        <taxon>eudicotyledons</taxon>
        <taxon>Gunneridae</taxon>
        <taxon>Pentapetalae</taxon>
        <taxon>asterids</taxon>
        <taxon>campanulids</taxon>
        <taxon>Asterales</taxon>
        <taxon>Asteraceae</taxon>
        <taxon>Asteroideae</taxon>
        <taxon>Anthemideae</taxon>
        <taxon>Anthemidinae</taxon>
        <taxon>Tanacetum</taxon>
    </lineage>
</organism>
<feature type="compositionally biased region" description="Basic and acidic residues" evidence="1">
    <location>
        <begin position="276"/>
        <end position="314"/>
    </location>
</feature>
<proteinExistence type="predicted"/>
<sequence>MKCTGKPQKSGRIEKVNMEESAEEESEVEKHEDEIGIETKSGDEEDMVKNKEGKKCIKRRWRGAKKVTKGKMEKEGHKNHQSSPSMELRLQKGSIKATRQKVNDILGKPMGNRKLQDLDKRHDNDHFIAKWEAQYNHLGKPTPRAIALQMSGTTKADFMFKINFLTLFESTMGTLENGERVPKKPVIRSWNTQMMRKRIMMETSKGCLGNLEHHEDFDPDEDQNGIDLYKGLDVYIKPLSERKPVQRRSFMRRSLRNLPKFQKKDEYSESESDIDNNNKKNDDEEERIVDAKKQKEKEKRNDSSKGTKEAGSEQKDDEEDMKEKEADKQKVYDRNENEKDKQDEHNHLTQDEFWNKEYDLTDSQCEQLKYQATQDIKKKKKTKRKSPEDMTPSTFSFVLTLKESEPTQKEKEKHVEKREKGEEFEFVFEPKDGAATIRDYLQTLALQLKVEFNVIDTFSLVLNHEQKVNTKGKKPSTFSTTMIKKANGKYDDEKQFEAFSKTLKSEFKKDPEIKNMKDLEM</sequence>
<evidence type="ECO:0000313" key="2">
    <source>
        <dbReference type="EMBL" id="GFA11026.1"/>
    </source>
</evidence>
<comment type="caution">
    <text evidence="2">The sequence shown here is derived from an EMBL/GenBank/DDBJ whole genome shotgun (WGS) entry which is preliminary data.</text>
</comment>
<gene>
    <name evidence="2" type="ORF">Tci_582998</name>
</gene>
<name>A0A699J4H5_TANCI</name>
<reference evidence="2" key="1">
    <citation type="journal article" date="2019" name="Sci. Rep.">
        <title>Draft genome of Tanacetum cinerariifolium, the natural source of mosquito coil.</title>
        <authorList>
            <person name="Yamashiro T."/>
            <person name="Shiraishi A."/>
            <person name="Satake H."/>
            <person name="Nakayama K."/>
        </authorList>
    </citation>
    <scope>NUCLEOTIDE SEQUENCE</scope>
</reference>
<feature type="region of interest" description="Disordered" evidence="1">
    <location>
        <begin position="374"/>
        <end position="416"/>
    </location>
</feature>
<dbReference type="AlphaFoldDB" id="A0A699J4H5"/>
<evidence type="ECO:0000256" key="1">
    <source>
        <dbReference type="SAM" id="MobiDB-lite"/>
    </source>
</evidence>
<accession>A0A699J4H5</accession>
<feature type="compositionally biased region" description="Basic and acidic residues" evidence="1">
    <location>
        <begin position="321"/>
        <end position="350"/>
    </location>
</feature>
<dbReference type="EMBL" id="BKCJ010370443">
    <property type="protein sequence ID" value="GFA11026.1"/>
    <property type="molecule type" value="Genomic_DNA"/>
</dbReference>